<proteinExistence type="predicted"/>
<protein>
    <submittedName>
        <fullName evidence="2">Uncharacterized protein</fullName>
    </submittedName>
</protein>
<sequence>MDPASPTTAAASRFKIRPPRPPAPPPRPRPPPPASSRSPPPPASSPPSPQDRRRGRFADRRCHAAASQILKTNVKPAPTGLLSSQWMQWMNFA</sequence>
<feature type="region of interest" description="Disordered" evidence="1">
    <location>
        <begin position="1"/>
        <end position="61"/>
    </location>
</feature>
<evidence type="ECO:0000313" key="2">
    <source>
        <dbReference type="EMBL" id="EEE65526.1"/>
    </source>
</evidence>
<reference evidence="2" key="2">
    <citation type="submission" date="2008-12" db="EMBL/GenBank/DDBJ databases">
        <title>Improved gene annotation of the rice (Oryza sativa) genomes.</title>
        <authorList>
            <person name="Wang J."/>
            <person name="Li R."/>
            <person name="Fan W."/>
            <person name="Huang Q."/>
            <person name="Zhang J."/>
            <person name="Zhou Y."/>
            <person name="Hu Y."/>
            <person name="Zi S."/>
            <person name="Li J."/>
            <person name="Ni P."/>
            <person name="Zheng H."/>
            <person name="Zhang Y."/>
            <person name="Zhao M."/>
            <person name="Hao Q."/>
            <person name="McDermott J."/>
            <person name="Samudrala R."/>
            <person name="Kristiansen K."/>
            <person name="Wong G.K.-S."/>
        </authorList>
    </citation>
    <scope>NUCLEOTIDE SEQUENCE</scope>
</reference>
<dbReference type="EMBL" id="CM000143">
    <property type="protein sequence ID" value="EEE65526.1"/>
    <property type="molecule type" value="Genomic_DNA"/>
</dbReference>
<feature type="compositionally biased region" description="Polar residues" evidence="1">
    <location>
        <begin position="1"/>
        <end position="10"/>
    </location>
</feature>
<feature type="compositionally biased region" description="Basic and acidic residues" evidence="1">
    <location>
        <begin position="50"/>
        <end position="61"/>
    </location>
</feature>
<evidence type="ECO:0000256" key="1">
    <source>
        <dbReference type="SAM" id="MobiDB-lite"/>
    </source>
</evidence>
<dbReference type="AlphaFoldDB" id="B9FSR5"/>
<gene>
    <name evidence="2" type="ORF">OsJ_20975</name>
</gene>
<feature type="compositionally biased region" description="Pro residues" evidence="1">
    <location>
        <begin position="19"/>
        <end position="49"/>
    </location>
</feature>
<dbReference type="Proteomes" id="UP000007752">
    <property type="component" value="Chromosome 6"/>
</dbReference>
<organism evidence="2">
    <name type="scientific">Oryza sativa subsp. japonica</name>
    <name type="common">Rice</name>
    <dbReference type="NCBI Taxonomy" id="39947"/>
    <lineage>
        <taxon>Eukaryota</taxon>
        <taxon>Viridiplantae</taxon>
        <taxon>Streptophyta</taxon>
        <taxon>Embryophyta</taxon>
        <taxon>Tracheophyta</taxon>
        <taxon>Spermatophyta</taxon>
        <taxon>Magnoliopsida</taxon>
        <taxon>Liliopsida</taxon>
        <taxon>Poales</taxon>
        <taxon>Poaceae</taxon>
        <taxon>BOP clade</taxon>
        <taxon>Oryzoideae</taxon>
        <taxon>Oryzeae</taxon>
        <taxon>Oryzinae</taxon>
        <taxon>Oryza</taxon>
        <taxon>Oryza sativa</taxon>
    </lineage>
</organism>
<reference evidence="2" key="1">
    <citation type="journal article" date="2005" name="PLoS Biol.">
        <title>The genomes of Oryza sativa: a history of duplications.</title>
        <authorList>
            <person name="Yu J."/>
            <person name="Wang J."/>
            <person name="Lin W."/>
            <person name="Li S."/>
            <person name="Li H."/>
            <person name="Zhou J."/>
            <person name="Ni P."/>
            <person name="Dong W."/>
            <person name="Hu S."/>
            <person name="Zeng C."/>
            <person name="Zhang J."/>
            <person name="Zhang Y."/>
            <person name="Li R."/>
            <person name="Xu Z."/>
            <person name="Li S."/>
            <person name="Li X."/>
            <person name="Zheng H."/>
            <person name="Cong L."/>
            <person name="Lin L."/>
            <person name="Yin J."/>
            <person name="Geng J."/>
            <person name="Li G."/>
            <person name="Shi J."/>
            <person name="Liu J."/>
            <person name="Lv H."/>
            <person name="Li J."/>
            <person name="Wang J."/>
            <person name="Deng Y."/>
            <person name="Ran L."/>
            <person name="Shi X."/>
            <person name="Wang X."/>
            <person name="Wu Q."/>
            <person name="Li C."/>
            <person name="Ren X."/>
            <person name="Wang J."/>
            <person name="Wang X."/>
            <person name="Li D."/>
            <person name="Liu D."/>
            <person name="Zhang X."/>
            <person name="Ji Z."/>
            <person name="Zhao W."/>
            <person name="Sun Y."/>
            <person name="Zhang Z."/>
            <person name="Bao J."/>
            <person name="Han Y."/>
            <person name="Dong L."/>
            <person name="Ji J."/>
            <person name="Chen P."/>
            <person name="Wu S."/>
            <person name="Liu J."/>
            <person name="Xiao Y."/>
            <person name="Bu D."/>
            <person name="Tan J."/>
            <person name="Yang L."/>
            <person name="Ye C."/>
            <person name="Zhang J."/>
            <person name="Xu J."/>
            <person name="Zhou Y."/>
            <person name="Yu Y."/>
            <person name="Zhang B."/>
            <person name="Zhuang S."/>
            <person name="Wei H."/>
            <person name="Liu B."/>
            <person name="Lei M."/>
            <person name="Yu H."/>
            <person name="Li Y."/>
            <person name="Xu H."/>
            <person name="Wei S."/>
            <person name="He X."/>
            <person name="Fang L."/>
            <person name="Zhang Z."/>
            <person name="Zhang Y."/>
            <person name="Huang X."/>
            <person name="Su Z."/>
            <person name="Tong W."/>
            <person name="Li J."/>
            <person name="Tong Z."/>
            <person name="Li S."/>
            <person name="Ye J."/>
            <person name="Wang L."/>
            <person name="Fang L."/>
            <person name="Lei T."/>
            <person name="Chen C."/>
            <person name="Chen H."/>
            <person name="Xu Z."/>
            <person name="Li H."/>
            <person name="Huang H."/>
            <person name="Zhang F."/>
            <person name="Xu H."/>
            <person name="Li N."/>
            <person name="Zhao C."/>
            <person name="Li S."/>
            <person name="Dong L."/>
            <person name="Huang Y."/>
            <person name="Li L."/>
            <person name="Xi Y."/>
            <person name="Qi Q."/>
            <person name="Li W."/>
            <person name="Zhang B."/>
            <person name="Hu W."/>
            <person name="Zhang Y."/>
            <person name="Tian X."/>
            <person name="Jiao Y."/>
            <person name="Liang X."/>
            <person name="Jin J."/>
            <person name="Gao L."/>
            <person name="Zheng W."/>
            <person name="Hao B."/>
            <person name="Liu S."/>
            <person name="Wang W."/>
            <person name="Yuan L."/>
            <person name="Cao M."/>
            <person name="McDermott J."/>
            <person name="Samudrala R."/>
            <person name="Wang J."/>
            <person name="Wong G.K."/>
            <person name="Yang H."/>
        </authorList>
    </citation>
    <scope>NUCLEOTIDE SEQUENCE [LARGE SCALE GENOMIC DNA]</scope>
</reference>
<accession>B9FSR5</accession>
<name>B9FSR5_ORYSJ</name>